<keyword evidence="3" id="KW-1185">Reference proteome</keyword>
<feature type="domain" description="DUF5618" evidence="1">
    <location>
        <begin position="9"/>
        <end position="120"/>
    </location>
</feature>
<sequence>MSYSFTTPRRYVENARSLLREKACKEEGYYQDTKYVRLAGHAAFSGVLLALDTVLGAKRKGRKSVEWYKEELGKIDKRVLTAFVAAYDTLHLSMSYDGNPDAEVAQAGLKRADQLIDWAEARISW</sequence>
<evidence type="ECO:0000313" key="3">
    <source>
        <dbReference type="Proteomes" id="UP000198901"/>
    </source>
</evidence>
<evidence type="ECO:0000313" key="2">
    <source>
        <dbReference type="EMBL" id="SDM30270.1"/>
    </source>
</evidence>
<dbReference type="STRING" id="563176.SAMN04488090_3171"/>
<dbReference type="Pfam" id="PF18498">
    <property type="entry name" value="DUF5618"/>
    <property type="match status" value="1"/>
</dbReference>
<dbReference type="Proteomes" id="UP000198901">
    <property type="component" value="Unassembled WGS sequence"/>
</dbReference>
<accession>A0A1G9S4R2</accession>
<evidence type="ECO:0000259" key="1">
    <source>
        <dbReference type="Pfam" id="PF18498"/>
    </source>
</evidence>
<name>A0A1G9S4R2_9BACT</name>
<reference evidence="2 3" key="1">
    <citation type="submission" date="2016-10" db="EMBL/GenBank/DDBJ databases">
        <authorList>
            <person name="de Groot N.N."/>
        </authorList>
    </citation>
    <scope>NUCLEOTIDE SEQUENCE [LARGE SCALE GENOMIC DNA]</scope>
    <source>
        <strain evidence="2 3">DSM 21668</strain>
    </source>
</reference>
<proteinExistence type="predicted"/>
<dbReference type="EMBL" id="FNGS01000005">
    <property type="protein sequence ID" value="SDM30270.1"/>
    <property type="molecule type" value="Genomic_DNA"/>
</dbReference>
<gene>
    <name evidence="2" type="ORF">SAMN04488090_3171</name>
</gene>
<dbReference type="RefSeq" id="WP_093204199.1">
    <property type="nucleotide sequence ID" value="NZ_FNGS01000005.1"/>
</dbReference>
<organism evidence="2 3">
    <name type="scientific">Siphonobacter aquaeclarae</name>
    <dbReference type="NCBI Taxonomy" id="563176"/>
    <lineage>
        <taxon>Bacteria</taxon>
        <taxon>Pseudomonadati</taxon>
        <taxon>Bacteroidota</taxon>
        <taxon>Cytophagia</taxon>
        <taxon>Cytophagales</taxon>
        <taxon>Cytophagaceae</taxon>
        <taxon>Siphonobacter</taxon>
    </lineage>
</organism>
<dbReference type="Gene3D" id="1.20.120.330">
    <property type="entry name" value="Nucleotidyltransferases domain 2"/>
    <property type="match status" value="1"/>
</dbReference>
<protein>
    <recommendedName>
        <fullName evidence="1">DUF5618 domain-containing protein</fullName>
    </recommendedName>
</protein>
<dbReference type="InterPro" id="IPR040988">
    <property type="entry name" value="DUF5618"/>
</dbReference>
<dbReference type="OrthoDB" id="957519at2"/>
<dbReference type="AlphaFoldDB" id="A0A1G9S4R2"/>